<evidence type="ECO:0000313" key="3">
    <source>
        <dbReference type="EMBL" id="MDP4574940.1"/>
    </source>
</evidence>
<reference evidence="3 4" key="1">
    <citation type="submission" date="2023-08" db="EMBL/GenBank/DDBJ databases">
        <title>genomic of G39.</title>
        <authorList>
            <person name="Wang Y."/>
        </authorList>
    </citation>
    <scope>NUCLEOTIDE SEQUENCE [LARGE SCALE GENOMIC DNA]</scope>
    <source>
        <strain evidence="3 4">G39</strain>
    </source>
</reference>
<feature type="compositionally biased region" description="Basic and acidic residues" evidence="2">
    <location>
        <begin position="118"/>
        <end position="135"/>
    </location>
</feature>
<keyword evidence="4" id="KW-1185">Reference proteome</keyword>
<organism evidence="3 4">
    <name type="scientific">Qipengyuania profundimaris</name>
    <dbReference type="NCBI Taxonomy" id="3067652"/>
    <lineage>
        <taxon>Bacteria</taxon>
        <taxon>Pseudomonadati</taxon>
        <taxon>Pseudomonadota</taxon>
        <taxon>Alphaproteobacteria</taxon>
        <taxon>Sphingomonadales</taxon>
        <taxon>Erythrobacteraceae</taxon>
        <taxon>Qipengyuania</taxon>
    </lineage>
</organism>
<feature type="compositionally biased region" description="Polar residues" evidence="2">
    <location>
        <begin position="67"/>
        <end position="80"/>
    </location>
</feature>
<feature type="region of interest" description="Disordered" evidence="2">
    <location>
        <begin position="118"/>
        <end position="144"/>
    </location>
</feature>
<protein>
    <submittedName>
        <fullName evidence="3">Uncharacterized protein</fullName>
    </submittedName>
</protein>
<comment type="caution">
    <text evidence="3">The sequence shown here is derived from an EMBL/GenBank/DDBJ whole genome shotgun (WGS) entry which is preliminary data.</text>
</comment>
<dbReference type="EMBL" id="JAVAIM010000001">
    <property type="protein sequence ID" value="MDP4574940.1"/>
    <property type="molecule type" value="Genomic_DNA"/>
</dbReference>
<feature type="coiled-coil region" evidence="1">
    <location>
        <begin position="13"/>
        <end position="40"/>
    </location>
</feature>
<dbReference type="Proteomes" id="UP001240639">
    <property type="component" value="Unassembled WGS sequence"/>
</dbReference>
<gene>
    <name evidence="3" type="ORF">Q9K02_07290</name>
</gene>
<name>A0ABT9HPJ2_9SPHN</name>
<evidence type="ECO:0000256" key="1">
    <source>
        <dbReference type="SAM" id="Coils"/>
    </source>
</evidence>
<accession>A0ABT9HPJ2</accession>
<feature type="region of interest" description="Disordered" evidence="2">
    <location>
        <begin position="66"/>
        <end position="89"/>
    </location>
</feature>
<keyword evidence="1" id="KW-0175">Coiled coil</keyword>
<sequence>MTEDTLSNNKRCLAGIESELHEAEKAFADANARYVEAERDRRIALETISKRQIEIDSAIALLREQSIPGTRWSQSETGNDPENEPLALRSEEILDLADRDEADERRLTSHSIQERVEEQFGKLRDEGRSSDEDPVLKVINGRRK</sequence>
<dbReference type="RefSeq" id="WP_305932295.1">
    <property type="nucleotide sequence ID" value="NZ_JAVAIM010000001.1"/>
</dbReference>
<evidence type="ECO:0000313" key="4">
    <source>
        <dbReference type="Proteomes" id="UP001240639"/>
    </source>
</evidence>
<evidence type="ECO:0000256" key="2">
    <source>
        <dbReference type="SAM" id="MobiDB-lite"/>
    </source>
</evidence>
<proteinExistence type="predicted"/>